<dbReference type="Proteomes" id="UP001165740">
    <property type="component" value="Chromosome 9"/>
</dbReference>
<dbReference type="OrthoDB" id="6045352at2759"/>
<evidence type="ECO:0000313" key="3">
    <source>
        <dbReference type="RefSeq" id="XP_055897014.1"/>
    </source>
</evidence>
<dbReference type="KEGG" id="bgt:106071801"/>
<accession>A0A9W3BC61</accession>
<organism evidence="1 5">
    <name type="scientific">Biomphalaria glabrata</name>
    <name type="common">Bloodfluke planorb</name>
    <name type="synonym">Freshwater snail</name>
    <dbReference type="NCBI Taxonomy" id="6526"/>
    <lineage>
        <taxon>Eukaryota</taxon>
        <taxon>Metazoa</taxon>
        <taxon>Spiralia</taxon>
        <taxon>Lophotrochozoa</taxon>
        <taxon>Mollusca</taxon>
        <taxon>Gastropoda</taxon>
        <taxon>Heterobranchia</taxon>
        <taxon>Euthyneura</taxon>
        <taxon>Panpulmonata</taxon>
        <taxon>Hygrophila</taxon>
        <taxon>Lymnaeoidea</taxon>
        <taxon>Planorbidae</taxon>
        <taxon>Biomphalaria</taxon>
    </lineage>
</organism>
<proteinExistence type="predicted"/>
<name>A0A9W3BC61_BIOGL</name>
<keyword evidence="1" id="KW-1185">Reference proteome</keyword>
<dbReference type="GeneID" id="106071801"/>
<evidence type="ECO:0000313" key="4">
    <source>
        <dbReference type="RefSeq" id="XP_055897015.1"/>
    </source>
</evidence>
<dbReference type="RefSeq" id="XP_055897016.1">
    <property type="nucleotide sequence ID" value="XM_056041041.1"/>
</dbReference>
<evidence type="ECO:0000313" key="2">
    <source>
        <dbReference type="RefSeq" id="XP_013087437.2"/>
    </source>
</evidence>
<dbReference type="RefSeq" id="XP_013087437.2">
    <property type="nucleotide sequence ID" value="XM_013231983.2"/>
</dbReference>
<evidence type="ECO:0000313" key="1">
    <source>
        <dbReference type="Proteomes" id="UP001165740"/>
    </source>
</evidence>
<dbReference type="SUPFAM" id="SSF50494">
    <property type="entry name" value="Trypsin-like serine proteases"/>
    <property type="match status" value="1"/>
</dbReference>
<dbReference type="InterPro" id="IPR009003">
    <property type="entry name" value="Peptidase_S1_PA"/>
</dbReference>
<gene>
    <name evidence="2 3 4 5" type="primary">LOC106071801</name>
</gene>
<reference evidence="2 3" key="1">
    <citation type="submission" date="2025-04" db="UniProtKB">
        <authorList>
            <consortium name="RefSeq"/>
        </authorList>
    </citation>
    <scope>IDENTIFICATION</scope>
</reference>
<sequence length="340" mass="38991">MANNQLLAETLQWNELFGEHECAESEDEKDMLKKYLECTKNPRHTSFVPILRFSLHHLPDAHRDPDLFELIKVIADLTVRINVSMVSSHRPEFFPITKAPYPYYNMGGDSTLRSGTGEIYVVKYVDGCGQDKSGSSYDELNRKYEKTYKFCPCTNCKDSKDAKNVWWEIFVYTAAHVVFDESEAEHTRIRLFFDERNCPKVILDNFSVGFTNVQRDICVLKYETCDVSLGDNLYKKVVLCNDLWSKVDTIYEKKPTSRFNFIVSHPHGLNKQVSFGQWTENCKHSVYNEKWDFTKLTYTTSTCPGSSGASVYCLGLSTGHVHNGALSSGLNYSSIDLYKK</sequence>
<dbReference type="RefSeq" id="XP_055897015.1">
    <property type="nucleotide sequence ID" value="XM_056041040.1"/>
</dbReference>
<evidence type="ECO:0000313" key="5">
    <source>
        <dbReference type="RefSeq" id="XP_055897016.1"/>
    </source>
</evidence>
<dbReference type="RefSeq" id="XP_055897014.1">
    <property type="nucleotide sequence ID" value="XM_056041039.1"/>
</dbReference>
<protein>
    <submittedName>
        <fullName evidence="2 3">Uncharacterized protein LOC106071801</fullName>
    </submittedName>
</protein>
<dbReference type="AlphaFoldDB" id="A0A9W3BC61"/>